<keyword evidence="1" id="KW-1185">Reference proteome</keyword>
<sequence length="47" mass="5801">MKILISKKFSMWLVSISHNHNHCYYMEVERLYQLLRLLFIKTEVKCL</sequence>
<organism evidence="1 2">
    <name type="scientific">Heterorhabditis bacteriophora</name>
    <name type="common">Entomopathogenic nematode worm</name>
    <dbReference type="NCBI Taxonomy" id="37862"/>
    <lineage>
        <taxon>Eukaryota</taxon>
        <taxon>Metazoa</taxon>
        <taxon>Ecdysozoa</taxon>
        <taxon>Nematoda</taxon>
        <taxon>Chromadorea</taxon>
        <taxon>Rhabditida</taxon>
        <taxon>Rhabditina</taxon>
        <taxon>Rhabditomorpha</taxon>
        <taxon>Strongyloidea</taxon>
        <taxon>Heterorhabditidae</taxon>
        <taxon>Heterorhabditis</taxon>
    </lineage>
</organism>
<dbReference type="WBParaSite" id="Hba_03916">
    <property type="protein sequence ID" value="Hba_03916"/>
    <property type="gene ID" value="Hba_03916"/>
</dbReference>
<accession>A0A1I7WG02</accession>
<name>A0A1I7WG02_HETBA</name>
<protein>
    <submittedName>
        <fullName evidence="2">Uncharacterized protein</fullName>
    </submittedName>
</protein>
<proteinExistence type="predicted"/>
<dbReference type="Proteomes" id="UP000095283">
    <property type="component" value="Unplaced"/>
</dbReference>
<evidence type="ECO:0000313" key="2">
    <source>
        <dbReference type="WBParaSite" id="Hba_03916"/>
    </source>
</evidence>
<reference evidence="2" key="1">
    <citation type="submission" date="2016-11" db="UniProtKB">
        <authorList>
            <consortium name="WormBaseParasite"/>
        </authorList>
    </citation>
    <scope>IDENTIFICATION</scope>
</reference>
<dbReference type="AlphaFoldDB" id="A0A1I7WG02"/>
<evidence type="ECO:0000313" key="1">
    <source>
        <dbReference type="Proteomes" id="UP000095283"/>
    </source>
</evidence>